<organism evidence="1 2">
    <name type="scientific">Criibacterium bergeronii</name>
    <dbReference type="NCBI Taxonomy" id="1871336"/>
    <lineage>
        <taxon>Bacteria</taxon>
        <taxon>Bacillati</taxon>
        <taxon>Bacillota</taxon>
        <taxon>Clostridia</taxon>
        <taxon>Peptostreptococcales</taxon>
        <taxon>Filifactoraceae</taxon>
        <taxon>Criibacterium</taxon>
    </lineage>
</organism>
<proteinExistence type="predicted"/>
<protein>
    <submittedName>
        <fullName evidence="1">Uncharacterized protein</fullName>
    </submittedName>
</protein>
<comment type="caution">
    <text evidence="1">The sequence shown here is derived from an EMBL/GenBank/DDBJ whole genome shotgun (WGS) entry which is preliminary data.</text>
</comment>
<dbReference type="EMBL" id="VJXW01000017">
    <property type="protein sequence ID" value="TRW23769.1"/>
    <property type="molecule type" value="Genomic_DNA"/>
</dbReference>
<evidence type="ECO:0000313" key="2">
    <source>
        <dbReference type="Proteomes" id="UP000319424"/>
    </source>
</evidence>
<dbReference type="Proteomes" id="UP000319424">
    <property type="component" value="Unassembled WGS sequence"/>
</dbReference>
<evidence type="ECO:0000313" key="1">
    <source>
        <dbReference type="EMBL" id="TRW23769.1"/>
    </source>
</evidence>
<accession>A0A552UZX4</accession>
<reference evidence="1 2" key="1">
    <citation type="submission" date="2019-07" db="EMBL/GenBank/DDBJ databases">
        <title>Criibacterium bergeronii gen. nov., sp. nov. isolated from human clinical samples.</title>
        <authorList>
            <person name="Maheux A.F."/>
            <person name="Boudreau D.K."/>
            <person name="Berube E."/>
            <person name="Brodeur S."/>
            <person name="Bernard K.A."/>
            <person name="Abed J.Y."/>
            <person name="Ducrey E."/>
            <person name="Guay E.F."/>
            <person name="Raymond F."/>
            <person name="Corbeil J."/>
            <person name="Domingo M.-C."/>
            <person name="Roy P.H."/>
            <person name="Boissinot M."/>
            <person name="Tocheva E.I."/>
            <person name="Omar R.F."/>
        </authorList>
    </citation>
    <scope>NUCLEOTIDE SEQUENCE [LARGE SCALE GENOMIC DNA]</scope>
    <source>
        <strain evidence="1 2">CCRI-24246</strain>
    </source>
</reference>
<dbReference type="AlphaFoldDB" id="A0A552UZX4"/>
<dbReference type="RefSeq" id="WP_144398664.1">
    <property type="nucleotide sequence ID" value="NZ_VJXW01000017.1"/>
</dbReference>
<dbReference type="OrthoDB" id="1875136at2"/>
<gene>
    <name evidence="1" type="ORF">FL857_09620</name>
</gene>
<sequence>MLKGKSVIELTDVRTNTKEIYEDENLITNAVPDILRLNPSGLMYPIHQSGEVEYKDEIFPIANKLYGGILLYENRLEEDRDKIIPPSDNPIIGYASNNVNSTDNPLRGSANLTESIPLENGYKFVWDFSTSQANGRISSLALTHYKAGRFYYGNNFNRNACLLLNRTYYDVSKDIQRAYIGMVEGNPKDNTFISLWPRENKTLDIVKFKEAYSSIGLTDSVLGPRFQEMEKITIDLTEYYGDFYYWYDGGFYDGKDGYWYGFLTKSNYNSGLIRRVKIKKDDYSTQVDQWDLNDIRLYDLGSYPSEDSSSVYRSIGSVIKDGYIYAINRDRNRIYKININNPVDISFMELGFKSDFTEGSSTYSYMYQWGDHILGYDFTITKDGRIIKNYGKDYSGASFRYIRTPTIEIGPFRIGYGSNSGTLYKCLYLHTPYLGTINNLSSPILKTADKTMKITYTLTEEE</sequence>
<name>A0A552UZX4_9FIRM</name>